<feature type="domain" description="BRCT" evidence="2">
    <location>
        <begin position="163"/>
        <end position="244"/>
    </location>
</feature>
<feature type="compositionally biased region" description="Basic residues" evidence="1">
    <location>
        <begin position="10"/>
        <end position="19"/>
    </location>
</feature>
<gene>
    <name evidence="3" type="ORF">PVAP13_2NG615001</name>
</gene>
<dbReference type="Proteomes" id="UP000823388">
    <property type="component" value="Chromosome 2N"/>
</dbReference>
<feature type="region of interest" description="Disordered" evidence="1">
    <location>
        <begin position="254"/>
        <end position="320"/>
    </location>
</feature>
<name>A0A8T0W1E8_PANVG</name>
<dbReference type="AlphaFoldDB" id="A0A8T0W1E8"/>
<dbReference type="PANTHER" id="PTHR47181:SF6">
    <property type="entry name" value="BRCT DOMAIN-CONTAINING PROTEIN"/>
    <property type="match status" value="1"/>
</dbReference>
<dbReference type="EMBL" id="CM029040">
    <property type="protein sequence ID" value="KAG2639224.1"/>
    <property type="molecule type" value="Genomic_DNA"/>
</dbReference>
<evidence type="ECO:0000313" key="4">
    <source>
        <dbReference type="Proteomes" id="UP000823388"/>
    </source>
</evidence>
<proteinExistence type="predicted"/>
<dbReference type="SUPFAM" id="SSF52113">
    <property type="entry name" value="BRCT domain"/>
    <property type="match status" value="2"/>
</dbReference>
<dbReference type="InterPro" id="IPR001357">
    <property type="entry name" value="BRCT_dom"/>
</dbReference>
<dbReference type="SMART" id="SM00292">
    <property type="entry name" value="BRCT"/>
    <property type="match status" value="2"/>
</dbReference>
<dbReference type="InterPro" id="IPR036420">
    <property type="entry name" value="BRCT_dom_sf"/>
</dbReference>
<reference evidence="3" key="1">
    <citation type="submission" date="2020-05" db="EMBL/GenBank/DDBJ databases">
        <title>WGS assembly of Panicum virgatum.</title>
        <authorList>
            <person name="Lovell J.T."/>
            <person name="Jenkins J."/>
            <person name="Shu S."/>
            <person name="Juenger T.E."/>
            <person name="Schmutz J."/>
        </authorList>
    </citation>
    <scope>NUCLEOTIDE SEQUENCE</scope>
    <source>
        <strain evidence="3">AP13</strain>
    </source>
</reference>
<sequence>MHGPIPGRNAKTRAAKTKSRFPPSLLSVPTTKLNGIPTLHSQTLAPNLLSDHAMAPHADARLFAGVRFALYGFNTLSESQYRLELVRCGGVDVGPWDGDCTHVIVSDTLYDDPVCVAARKDKKKVVTEQWVEDSLELGELADADRVLYAPVRDPNGIPGSDELHICLTGYQKNWRGDIMKMVSLMGAHFSKSLRANEDTHLICYKFEGEKYELAKQVNIKIVNHRWLEECLKAWEILPIDDYTKSGWKVEIMEAQAKDSEDESEDVGRGSSSGRRIGRSTPVTEIRKKNSAGWGKTAPPVLSKRRLGFPDRENPRTLALP</sequence>
<evidence type="ECO:0000259" key="2">
    <source>
        <dbReference type="PROSITE" id="PS50172"/>
    </source>
</evidence>
<dbReference type="Pfam" id="PF12738">
    <property type="entry name" value="PTCB-BRCT"/>
    <property type="match status" value="1"/>
</dbReference>
<dbReference type="PANTHER" id="PTHR47181">
    <property type="entry name" value="BRCA1 C TERMINUS DOMAIN CONTAINING PROTEIN, EXPRESSED"/>
    <property type="match status" value="1"/>
</dbReference>
<protein>
    <recommendedName>
        <fullName evidence="2">BRCT domain-containing protein</fullName>
    </recommendedName>
</protein>
<feature type="domain" description="BRCT" evidence="2">
    <location>
        <begin position="58"/>
        <end position="148"/>
    </location>
</feature>
<keyword evidence="4" id="KW-1185">Reference proteome</keyword>
<evidence type="ECO:0000256" key="1">
    <source>
        <dbReference type="SAM" id="MobiDB-lite"/>
    </source>
</evidence>
<accession>A0A8T0W1E8</accession>
<dbReference type="InterPro" id="IPR044254">
    <property type="entry name" value="At4g02110-like"/>
</dbReference>
<organism evidence="3 4">
    <name type="scientific">Panicum virgatum</name>
    <name type="common">Blackwell switchgrass</name>
    <dbReference type="NCBI Taxonomy" id="38727"/>
    <lineage>
        <taxon>Eukaryota</taxon>
        <taxon>Viridiplantae</taxon>
        <taxon>Streptophyta</taxon>
        <taxon>Embryophyta</taxon>
        <taxon>Tracheophyta</taxon>
        <taxon>Spermatophyta</taxon>
        <taxon>Magnoliopsida</taxon>
        <taxon>Liliopsida</taxon>
        <taxon>Poales</taxon>
        <taxon>Poaceae</taxon>
        <taxon>PACMAD clade</taxon>
        <taxon>Panicoideae</taxon>
        <taxon>Panicodae</taxon>
        <taxon>Paniceae</taxon>
        <taxon>Panicinae</taxon>
        <taxon>Panicum</taxon>
        <taxon>Panicum sect. Hiantes</taxon>
    </lineage>
</organism>
<comment type="caution">
    <text evidence="3">The sequence shown here is derived from an EMBL/GenBank/DDBJ whole genome shotgun (WGS) entry which is preliminary data.</text>
</comment>
<evidence type="ECO:0000313" key="3">
    <source>
        <dbReference type="EMBL" id="KAG2639224.1"/>
    </source>
</evidence>
<feature type="region of interest" description="Disordered" evidence="1">
    <location>
        <begin position="1"/>
        <end position="29"/>
    </location>
</feature>
<dbReference type="PROSITE" id="PS50172">
    <property type="entry name" value="BRCT"/>
    <property type="match status" value="2"/>
</dbReference>
<dbReference type="Pfam" id="PF00533">
    <property type="entry name" value="BRCT"/>
    <property type="match status" value="1"/>
</dbReference>
<dbReference type="Gene3D" id="3.40.50.10190">
    <property type="entry name" value="BRCT domain"/>
    <property type="match status" value="2"/>
</dbReference>